<evidence type="ECO:0000313" key="1">
    <source>
        <dbReference type="EMBL" id="MDQ0285178.1"/>
    </source>
</evidence>
<accession>A0ABU0AXG0</accession>
<dbReference type="Proteomes" id="UP001225644">
    <property type="component" value="Unassembled WGS sequence"/>
</dbReference>
<sequence>MSKCIYIYGNQVLAQRIKKSFFGGVVDEAIKMPRVEEFVFATYGKTKILGGKFNDTGRKTGTNV</sequence>
<reference evidence="1 2" key="1">
    <citation type="submission" date="2023-07" db="EMBL/GenBank/DDBJ databases">
        <title>Genomic Encyclopedia of Type Strains, Phase IV (KMG-IV): sequencing the most valuable type-strain genomes for metagenomic binning, comparative biology and taxonomic classification.</title>
        <authorList>
            <person name="Goeker M."/>
        </authorList>
    </citation>
    <scope>NUCLEOTIDE SEQUENCE [LARGE SCALE GENOMIC DNA]</scope>
    <source>
        <strain evidence="1 2">DSM 12396</strain>
    </source>
</reference>
<name>A0ABU0AXG0_9FIRM</name>
<organism evidence="1 2">
    <name type="scientific">Desulfofundulus luciae</name>
    <dbReference type="NCBI Taxonomy" id="74702"/>
    <lineage>
        <taxon>Bacteria</taxon>
        <taxon>Bacillati</taxon>
        <taxon>Bacillota</taxon>
        <taxon>Clostridia</taxon>
        <taxon>Eubacteriales</taxon>
        <taxon>Peptococcaceae</taxon>
        <taxon>Desulfofundulus</taxon>
    </lineage>
</organism>
<dbReference type="EMBL" id="JAUSUX010000002">
    <property type="protein sequence ID" value="MDQ0285178.1"/>
    <property type="molecule type" value="Genomic_DNA"/>
</dbReference>
<gene>
    <name evidence="1" type="ORF">J2Z49_000271</name>
</gene>
<evidence type="ECO:0000313" key="2">
    <source>
        <dbReference type="Proteomes" id="UP001225644"/>
    </source>
</evidence>
<keyword evidence="2" id="KW-1185">Reference proteome</keyword>
<comment type="caution">
    <text evidence="1">The sequence shown here is derived from an EMBL/GenBank/DDBJ whole genome shotgun (WGS) entry which is preliminary data.</text>
</comment>
<proteinExistence type="predicted"/>
<protein>
    <submittedName>
        <fullName evidence="1">Uncharacterized protein</fullName>
    </submittedName>
</protein>
<dbReference type="RefSeq" id="WP_307399170.1">
    <property type="nucleotide sequence ID" value="NZ_JAUSUX010000002.1"/>
</dbReference>